<comment type="caution">
    <text evidence="1">The sequence shown here is derived from an EMBL/GenBank/DDBJ whole genome shotgun (WGS) entry which is preliminary data.</text>
</comment>
<reference evidence="1 2" key="1">
    <citation type="submission" date="2022-10" db="EMBL/GenBank/DDBJ databases">
        <title>Comparative genomics and taxonomic characterization of three novel marine species of genus Reichenbachiella exhibiting antioxidant and polysaccharide degradation activities.</title>
        <authorList>
            <person name="Muhammad N."/>
            <person name="Lee Y.-J."/>
            <person name="Ko J."/>
            <person name="Kim S.-G."/>
        </authorList>
    </citation>
    <scope>NUCLEOTIDE SEQUENCE [LARGE SCALE GENOMIC DNA]</scope>
    <source>
        <strain evidence="1 2">ABR2-5</strain>
    </source>
</reference>
<organism evidence="1 2">
    <name type="scientific">Reichenbachiella ulvae</name>
    <dbReference type="NCBI Taxonomy" id="2980104"/>
    <lineage>
        <taxon>Bacteria</taxon>
        <taxon>Pseudomonadati</taxon>
        <taxon>Bacteroidota</taxon>
        <taxon>Cytophagia</taxon>
        <taxon>Cytophagales</taxon>
        <taxon>Reichenbachiellaceae</taxon>
        <taxon>Reichenbachiella</taxon>
    </lineage>
</organism>
<proteinExistence type="predicted"/>
<dbReference type="Proteomes" id="UP001300692">
    <property type="component" value="Unassembled WGS sequence"/>
</dbReference>
<dbReference type="EMBL" id="JAOYOD010000001">
    <property type="protein sequence ID" value="MCV9389396.1"/>
    <property type="molecule type" value="Genomic_DNA"/>
</dbReference>
<keyword evidence="2" id="KW-1185">Reference proteome</keyword>
<evidence type="ECO:0000313" key="2">
    <source>
        <dbReference type="Proteomes" id="UP001300692"/>
    </source>
</evidence>
<sequence>MQVLFIATQLIFASFFQNLTDTQVTENITMPIPSGFRPMTDDEIVSKYFTTKKPLVLYTDESLQVDLGVNQSVTQWAEKDVEIMASFQKSNIYNLYDDVQVISEGIKEVNGKQAAYMEFVSTIKPDENSFRDDGSIVKYTYIQYIIVGRHALVFNFTCPAAYKNEWQETAKKIMDGVSIKGKIK</sequence>
<gene>
    <name evidence="1" type="ORF">N7U62_22210</name>
</gene>
<accession>A0ABT3D0B9</accession>
<protein>
    <submittedName>
        <fullName evidence="1">DUF1795 domain-containing protein</fullName>
    </submittedName>
</protein>
<name>A0ABT3D0B9_9BACT</name>
<dbReference type="RefSeq" id="WP_264140316.1">
    <property type="nucleotide sequence ID" value="NZ_JAOYOD010000001.1"/>
</dbReference>
<evidence type="ECO:0000313" key="1">
    <source>
        <dbReference type="EMBL" id="MCV9389396.1"/>
    </source>
</evidence>